<keyword evidence="2" id="KW-1185">Reference proteome</keyword>
<dbReference type="Proteomes" id="UP001597112">
    <property type="component" value="Unassembled WGS sequence"/>
</dbReference>
<organism evidence="1 2">
    <name type="scientific">Ohtaekwangia kribbensis</name>
    <dbReference type="NCBI Taxonomy" id="688913"/>
    <lineage>
        <taxon>Bacteria</taxon>
        <taxon>Pseudomonadati</taxon>
        <taxon>Bacteroidota</taxon>
        <taxon>Cytophagia</taxon>
        <taxon>Cytophagales</taxon>
        <taxon>Fulvivirgaceae</taxon>
        <taxon>Ohtaekwangia</taxon>
    </lineage>
</organism>
<sequence length="163" mass="18048">MKKNFLLLSMLSVAAFSCKDDIENPAYNFKDQNLTGKIDNADWAYQAGYASQDGASSESTLYITLVQGHEGEGCSVTPEGDHVFFTVPNATGLYKLKFDYNNWDAEDNQIVTLFDKETTTNYFASEGAVEITSITSTQISGRIDARSEEDTFVNGRFTITICN</sequence>
<dbReference type="PROSITE" id="PS51257">
    <property type="entry name" value="PROKAR_LIPOPROTEIN"/>
    <property type="match status" value="1"/>
</dbReference>
<name>A0ABW3JX45_9BACT</name>
<comment type="caution">
    <text evidence="1">The sequence shown here is derived from an EMBL/GenBank/DDBJ whole genome shotgun (WGS) entry which is preliminary data.</text>
</comment>
<proteinExistence type="predicted"/>
<accession>A0ABW3JX45</accession>
<protein>
    <submittedName>
        <fullName evidence="1">Uncharacterized protein</fullName>
    </submittedName>
</protein>
<dbReference type="RefSeq" id="WP_377575435.1">
    <property type="nucleotide sequence ID" value="NZ_JBHTKA010000001.1"/>
</dbReference>
<evidence type="ECO:0000313" key="1">
    <source>
        <dbReference type="EMBL" id="MFD0998553.1"/>
    </source>
</evidence>
<evidence type="ECO:0000313" key="2">
    <source>
        <dbReference type="Proteomes" id="UP001597112"/>
    </source>
</evidence>
<reference evidence="2" key="1">
    <citation type="journal article" date="2019" name="Int. J. Syst. Evol. Microbiol.">
        <title>The Global Catalogue of Microorganisms (GCM) 10K type strain sequencing project: providing services to taxonomists for standard genome sequencing and annotation.</title>
        <authorList>
            <consortium name="The Broad Institute Genomics Platform"/>
            <consortium name="The Broad Institute Genome Sequencing Center for Infectious Disease"/>
            <person name="Wu L."/>
            <person name="Ma J."/>
        </authorList>
    </citation>
    <scope>NUCLEOTIDE SEQUENCE [LARGE SCALE GENOMIC DNA]</scope>
    <source>
        <strain evidence="2">CCUG 58938</strain>
    </source>
</reference>
<gene>
    <name evidence="1" type="ORF">ACFQ21_04515</name>
</gene>
<dbReference type="EMBL" id="JBHTKA010000001">
    <property type="protein sequence ID" value="MFD0998553.1"/>
    <property type="molecule type" value="Genomic_DNA"/>
</dbReference>